<comment type="pathway">
    <text evidence="2">Amino-acid biosynthesis; L-threonine biosynthesis; L-threonine from L-aspartate: step 5/5.</text>
</comment>
<comment type="similarity">
    <text evidence="3">Belongs to the threonine synthase family.</text>
</comment>
<evidence type="ECO:0000256" key="7">
    <source>
        <dbReference type="ARBA" id="ARBA00022898"/>
    </source>
</evidence>
<keyword evidence="5" id="KW-0028">Amino-acid biosynthesis</keyword>
<accession>A0A7J3ZJ25</accession>
<comment type="cofactor">
    <cofactor evidence="1 10">
        <name>pyridoxal 5'-phosphate</name>
        <dbReference type="ChEBI" id="CHEBI:597326"/>
    </cofactor>
</comment>
<dbReference type="InterPro" id="IPR000634">
    <property type="entry name" value="Ser/Thr_deHydtase_PyrdxlP-BS"/>
</dbReference>
<dbReference type="GO" id="GO:0009088">
    <property type="term" value="P:threonine biosynthetic process"/>
    <property type="evidence" value="ECO:0007669"/>
    <property type="project" value="UniProtKB-UniRule"/>
</dbReference>
<evidence type="ECO:0000259" key="12">
    <source>
        <dbReference type="Pfam" id="PF00291"/>
    </source>
</evidence>
<dbReference type="GO" id="GO:0004795">
    <property type="term" value="F:threonine synthase activity"/>
    <property type="evidence" value="ECO:0007669"/>
    <property type="project" value="UniProtKB-UniRule"/>
</dbReference>
<dbReference type="UniPathway" id="UPA00050">
    <property type="reaction ID" value="UER00065"/>
</dbReference>
<dbReference type="EMBL" id="DRZC01000017">
    <property type="protein sequence ID" value="HHQ80039.1"/>
    <property type="molecule type" value="Genomic_DNA"/>
</dbReference>
<feature type="modified residue" description="N6-(pyridoxal phosphate)lysine" evidence="10">
    <location>
        <position position="98"/>
    </location>
</feature>
<dbReference type="InterPro" id="IPR004450">
    <property type="entry name" value="Thr_synthase-like"/>
</dbReference>
<dbReference type="InterPro" id="IPR001926">
    <property type="entry name" value="TrpB-like_PALP"/>
</dbReference>
<dbReference type="GO" id="GO:0004794">
    <property type="term" value="F:threonine deaminase activity"/>
    <property type="evidence" value="ECO:0007669"/>
    <property type="project" value="TreeGrafter"/>
</dbReference>
<comment type="caution">
    <text evidence="13">The sequence shown here is derived from an EMBL/GenBank/DDBJ whole genome shotgun (WGS) entry which is preliminary data.</text>
</comment>
<evidence type="ECO:0000256" key="3">
    <source>
        <dbReference type="ARBA" id="ARBA00005517"/>
    </source>
</evidence>
<evidence type="ECO:0000256" key="4">
    <source>
        <dbReference type="ARBA" id="ARBA00013028"/>
    </source>
</evidence>
<keyword evidence="6" id="KW-0791">Threonine biosynthesis</keyword>
<feature type="domain" description="Tryptophan synthase beta chain-like PALP" evidence="12">
    <location>
        <begin position="66"/>
        <end position="363"/>
    </location>
</feature>
<dbReference type="AlphaFoldDB" id="A0A7J3ZJ25"/>
<evidence type="ECO:0000256" key="11">
    <source>
        <dbReference type="SAM" id="MobiDB-lite"/>
    </source>
</evidence>
<dbReference type="NCBIfam" id="TIGR00260">
    <property type="entry name" value="thrC"/>
    <property type="match status" value="1"/>
</dbReference>
<dbReference type="InterPro" id="IPR050147">
    <property type="entry name" value="Ser/Thr_Dehydratase"/>
</dbReference>
<dbReference type="PANTHER" id="PTHR48078">
    <property type="entry name" value="THREONINE DEHYDRATASE, MITOCHONDRIAL-RELATED"/>
    <property type="match status" value="1"/>
</dbReference>
<dbReference type="CDD" id="cd01563">
    <property type="entry name" value="Thr-synth_1"/>
    <property type="match status" value="1"/>
</dbReference>
<evidence type="ECO:0000256" key="9">
    <source>
        <dbReference type="NCBIfam" id="TIGR00260"/>
    </source>
</evidence>
<dbReference type="PANTHER" id="PTHR48078:SF6">
    <property type="entry name" value="L-THREONINE DEHYDRATASE CATABOLIC TDCB"/>
    <property type="match status" value="1"/>
</dbReference>
<gene>
    <name evidence="13" type="ORF">ENM78_01030</name>
</gene>
<reference evidence="13" key="1">
    <citation type="journal article" date="2020" name="mSystems">
        <title>Genome- and Community-Level Interaction Insights into Carbon Utilization and Element Cycling Functions of Hydrothermarchaeota in Hydrothermal Sediment.</title>
        <authorList>
            <person name="Zhou Z."/>
            <person name="Liu Y."/>
            <person name="Xu W."/>
            <person name="Pan J."/>
            <person name="Luo Z.H."/>
            <person name="Li M."/>
        </authorList>
    </citation>
    <scope>NUCLEOTIDE SEQUENCE [LARGE SCALE GENOMIC DNA]</scope>
    <source>
        <strain evidence="13">SpSt-1116</strain>
    </source>
</reference>
<organism evidence="13">
    <name type="scientific">Fervidicoccus fontis</name>
    <dbReference type="NCBI Taxonomy" id="683846"/>
    <lineage>
        <taxon>Archaea</taxon>
        <taxon>Thermoproteota</taxon>
        <taxon>Thermoprotei</taxon>
        <taxon>Fervidicoccales</taxon>
        <taxon>Fervidicoccaceae</taxon>
        <taxon>Fervidicoccus</taxon>
    </lineage>
</organism>
<dbReference type="InterPro" id="IPR036052">
    <property type="entry name" value="TrpB-like_PALP_sf"/>
</dbReference>
<evidence type="ECO:0000256" key="2">
    <source>
        <dbReference type="ARBA" id="ARBA00004979"/>
    </source>
</evidence>
<dbReference type="Gene3D" id="3.40.50.1100">
    <property type="match status" value="2"/>
</dbReference>
<dbReference type="GO" id="GO:0006567">
    <property type="term" value="P:L-threonine catabolic process"/>
    <property type="evidence" value="ECO:0007669"/>
    <property type="project" value="TreeGrafter"/>
</dbReference>
<evidence type="ECO:0000256" key="8">
    <source>
        <dbReference type="ARBA" id="ARBA00023239"/>
    </source>
</evidence>
<dbReference type="Pfam" id="PF00291">
    <property type="entry name" value="PALP"/>
    <property type="match status" value="1"/>
</dbReference>
<sequence length="413" mass="44616">MKVEIEDARLICVNCGRNYEGDTRLFLCPKCGGLLDVVLENLEWSPKGHGVWRYGGMLPRPPVEPVTLGEGGTPLVRSRQHSNLYFKLEGANPTGSFKDRGMTLAVTIALYSNAKSLICASTGNTAASAAAYAARAGLTANIVLPYNAVARGKILQAIAYGARILWISGSFDDAIRHVMKIVELDSRHYPMNSFNPWRLEGQKTIVFEIHEALSRVDNIIYPVGNGGNIAAAGKAISELLAVGVIGEPPRLIGVQAEGAAPLADAFERGLDRPVFYESPKTVASAIRIGRPVNWSKALRAVKSTRGAIIKVSDQEIINAQKVLGWNEGLLVEPASSAAYAGYLKALEQRLVDKTETTVVVLTGSGLKDPESLSLIRAREERVVEGELQQLLSALNKGPTPMSRETKSTQYPLN</sequence>
<dbReference type="PROSITE" id="PS00165">
    <property type="entry name" value="DEHYDRATASE_SER_THR"/>
    <property type="match status" value="1"/>
</dbReference>
<proteinExistence type="inferred from homology"/>
<dbReference type="EC" id="4.2.3.1" evidence="4 9"/>
<protein>
    <recommendedName>
        <fullName evidence="4 9">Threonine synthase</fullName>
        <ecNumber evidence="4 9">4.2.3.1</ecNumber>
    </recommendedName>
</protein>
<evidence type="ECO:0000256" key="1">
    <source>
        <dbReference type="ARBA" id="ARBA00001933"/>
    </source>
</evidence>
<evidence type="ECO:0000256" key="10">
    <source>
        <dbReference type="PIRSR" id="PIRSR604450-51"/>
    </source>
</evidence>
<dbReference type="GO" id="GO:0009097">
    <property type="term" value="P:isoleucine biosynthetic process"/>
    <property type="evidence" value="ECO:0007669"/>
    <property type="project" value="TreeGrafter"/>
</dbReference>
<name>A0A7J3ZJ25_9CREN</name>
<keyword evidence="8 13" id="KW-0456">Lyase</keyword>
<dbReference type="SUPFAM" id="SSF53686">
    <property type="entry name" value="Tryptophan synthase beta subunit-like PLP-dependent enzymes"/>
    <property type="match status" value="1"/>
</dbReference>
<dbReference type="GO" id="GO:0006565">
    <property type="term" value="P:L-serine catabolic process"/>
    <property type="evidence" value="ECO:0007669"/>
    <property type="project" value="TreeGrafter"/>
</dbReference>
<evidence type="ECO:0000313" key="13">
    <source>
        <dbReference type="EMBL" id="HHQ80039.1"/>
    </source>
</evidence>
<feature type="region of interest" description="Disordered" evidence="11">
    <location>
        <begin position="394"/>
        <end position="413"/>
    </location>
</feature>
<keyword evidence="7 10" id="KW-0663">Pyridoxal phosphate</keyword>
<evidence type="ECO:0000256" key="6">
    <source>
        <dbReference type="ARBA" id="ARBA00022697"/>
    </source>
</evidence>
<dbReference type="GO" id="GO:0003941">
    <property type="term" value="F:L-serine ammonia-lyase activity"/>
    <property type="evidence" value="ECO:0007669"/>
    <property type="project" value="TreeGrafter"/>
</dbReference>
<dbReference type="GO" id="GO:0030170">
    <property type="term" value="F:pyridoxal phosphate binding"/>
    <property type="evidence" value="ECO:0007669"/>
    <property type="project" value="InterPro"/>
</dbReference>
<evidence type="ECO:0000256" key="5">
    <source>
        <dbReference type="ARBA" id="ARBA00022605"/>
    </source>
</evidence>